<proteinExistence type="inferred from homology"/>
<dbReference type="GO" id="GO:0016192">
    <property type="term" value="P:vesicle-mediated transport"/>
    <property type="evidence" value="ECO:0007669"/>
    <property type="project" value="TreeGrafter"/>
</dbReference>
<dbReference type="FunFam" id="1.10.405.10:FF:000001">
    <property type="entry name" value="Rab GDP dissociation inhibitor"/>
    <property type="match status" value="1"/>
</dbReference>
<dbReference type="InterPro" id="IPR036188">
    <property type="entry name" value="FAD/NAD-bd_sf"/>
</dbReference>
<dbReference type="Gene3D" id="1.10.405.10">
    <property type="entry name" value="Guanine Nucleotide Dissociation Inhibitor, domain 1"/>
    <property type="match status" value="1"/>
</dbReference>
<dbReference type="OrthoDB" id="9446342at2759"/>
<dbReference type="AlphaFoldDB" id="A0A1L9SI80"/>
<dbReference type="InterPro" id="IPR000806">
    <property type="entry name" value="RabGDI"/>
</dbReference>
<dbReference type="GeneID" id="34609601"/>
<dbReference type="Pfam" id="PF00996">
    <property type="entry name" value="GDI"/>
    <property type="match status" value="1"/>
</dbReference>
<name>A0A1L9SI80_9EURO</name>
<dbReference type="GO" id="GO:0005093">
    <property type="term" value="F:Rab GDP-dissociation inhibitor activity"/>
    <property type="evidence" value="ECO:0007669"/>
    <property type="project" value="InterPro"/>
</dbReference>
<dbReference type="Gene3D" id="3.50.50.60">
    <property type="entry name" value="FAD/NAD(P)-binding domain"/>
    <property type="match status" value="1"/>
</dbReference>
<dbReference type="Gene3D" id="3.30.519.10">
    <property type="entry name" value="Guanine Nucleotide Dissociation Inhibitor, domain 2"/>
    <property type="match status" value="1"/>
</dbReference>
<dbReference type="SUPFAM" id="SSF51905">
    <property type="entry name" value="FAD/NAD(P)-binding domain"/>
    <property type="match status" value="2"/>
</dbReference>
<dbReference type="InterPro" id="IPR018203">
    <property type="entry name" value="GDP_dissociation_inhibitor"/>
</dbReference>
<sequence>MDEIAPEYDVVVLGTGLTECVLSGVLSVKGNKVLHIDRNDHYGGEAASVNIETLFKKYRTLSPGEEPWKKYGRPNDWNIDLVPKLLMANGELTNILVSTDVTRYLEFKQIAGSYVQQGSGAKATVAKVPSDAGEALRSSLMGLFEKRRAKKFLEWVGDFKEDDPSTHQGLPVAACTVKEIYDKFGLEPNTRDFVGHSMALYQSDEYTTTPGMAIETIERIRLYVNSMARYGKSPYIYPLYGLGELPQGFARLSAIYGGTYMLNTNVDEVLYEDGKVSGIKATMKDRENGEAMSFQTKTKKILADPSYFPDKAKVTGYLLKAICILKHPIDKTDGSDSLQLIIPQSQVGRKHDIYIAMVSSAHNVCPKGYYVAIVSTIAETDANHHLELQPGFERLGAIEEKFMGPPIPLYEPLESGKNDNIFISKSYDATSHFETTTDDVRDIYQRATGQELVVDGLREGHNLVEE</sequence>
<dbReference type="STRING" id="1073090.A0A1L9SI80"/>
<dbReference type="GO" id="GO:0007264">
    <property type="term" value="P:small GTPase-mediated signal transduction"/>
    <property type="evidence" value="ECO:0007669"/>
    <property type="project" value="InterPro"/>
</dbReference>
<evidence type="ECO:0000313" key="4">
    <source>
        <dbReference type="Proteomes" id="UP000184188"/>
    </source>
</evidence>
<dbReference type="Proteomes" id="UP000184188">
    <property type="component" value="Unassembled WGS sequence"/>
</dbReference>
<dbReference type="PRINTS" id="PR00891">
    <property type="entry name" value="RABGDIREP"/>
</dbReference>
<gene>
    <name evidence="3" type="ORF">ASPZODRAFT_132872</name>
</gene>
<dbReference type="VEuPathDB" id="FungiDB:ASPZODRAFT_132872"/>
<dbReference type="PRINTS" id="PR00892">
    <property type="entry name" value="RABGDI"/>
</dbReference>
<keyword evidence="4" id="KW-1185">Reference proteome</keyword>
<protein>
    <recommendedName>
        <fullName evidence="2">Rab GDP dissociation inhibitor</fullName>
    </recommendedName>
</protein>
<dbReference type="EMBL" id="KV878342">
    <property type="protein sequence ID" value="OJJ46744.1"/>
    <property type="molecule type" value="Genomic_DNA"/>
</dbReference>
<dbReference type="GO" id="GO:0015031">
    <property type="term" value="P:protein transport"/>
    <property type="evidence" value="ECO:0007669"/>
    <property type="project" value="InterPro"/>
</dbReference>
<reference evidence="4" key="1">
    <citation type="journal article" date="2017" name="Genome Biol.">
        <title>Comparative genomics reveals high biological diversity and specific adaptations in the industrially and medically important fungal genus Aspergillus.</title>
        <authorList>
            <person name="de Vries R.P."/>
            <person name="Riley R."/>
            <person name="Wiebenga A."/>
            <person name="Aguilar-Osorio G."/>
            <person name="Amillis S."/>
            <person name="Uchima C.A."/>
            <person name="Anderluh G."/>
            <person name="Asadollahi M."/>
            <person name="Askin M."/>
            <person name="Barry K."/>
            <person name="Battaglia E."/>
            <person name="Bayram O."/>
            <person name="Benocci T."/>
            <person name="Braus-Stromeyer S.A."/>
            <person name="Caldana C."/>
            <person name="Canovas D."/>
            <person name="Cerqueira G.C."/>
            <person name="Chen F."/>
            <person name="Chen W."/>
            <person name="Choi C."/>
            <person name="Clum A."/>
            <person name="Dos Santos R.A."/>
            <person name="Damasio A.R."/>
            <person name="Diallinas G."/>
            <person name="Emri T."/>
            <person name="Fekete E."/>
            <person name="Flipphi M."/>
            <person name="Freyberg S."/>
            <person name="Gallo A."/>
            <person name="Gournas C."/>
            <person name="Habgood R."/>
            <person name="Hainaut M."/>
            <person name="Harispe M.L."/>
            <person name="Henrissat B."/>
            <person name="Hilden K.S."/>
            <person name="Hope R."/>
            <person name="Hossain A."/>
            <person name="Karabika E."/>
            <person name="Karaffa L."/>
            <person name="Karanyi Z."/>
            <person name="Krasevec N."/>
            <person name="Kuo A."/>
            <person name="Kusch H."/>
            <person name="LaButti K."/>
            <person name="Lagendijk E.L."/>
            <person name="Lapidus A."/>
            <person name="Levasseur A."/>
            <person name="Lindquist E."/>
            <person name="Lipzen A."/>
            <person name="Logrieco A.F."/>
            <person name="MacCabe A."/>
            <person name="Maekelae M.R."/>
            <person name="Malavazi I."/>
            <person name="Melin P."/>
            <person name="Meyer V."/>
            <person name="Mielnichuk N."/>
            <person name="Miskei M."/>
            <person name="Molnar A.P."/>
            <person name="Mule G."/>
            <person name="Ngan C.Y."/>
            <person name="Orejas M."/>
            <person name="Orosz E."/>
            <person name="Ouedraogo J.P."/>
            <person name="Overkamp K.M."/>
            <person name="Park H.-S."/>
            <person name="Perrone G."/>
            <person name="Piumi F."/>
            <person name="Punt P.J."/>
            <person name="Ram A.F."/>
            <person name="Ramon A."/>
            <person name="Rauscher S."/>
            <person name="Record E."/>
            <person name="Riano-Pachon D.M."/>
            <person name="Robert V."/>
            <person name="Roehrig J."/>
            <person name="Ruller R."/>
            <person name="Salamov A."/>
            <person name="Salih N.S."/>
            <person name="Samson R.A."/>
            <person name="Sandor E."/>
            <person name="Sanguinetti M."/>
            <person name="Schuetze T."/>
            <person name="Sepcic K."/>
            <person name="Shelest E."/>
            <person name="Sherlock G."/>
            <person name="Sophianopoulou V."/>
            <person name="Squina F.M."/>
            <person name="Sun H."/>
            <person name="Susca A."/>
            <person name="Todd R.B."/>
            <person name="Tsang A."/>
            <person name="Unkles S.E."/>
            <person name="van de Wiele N."/>
            <person name="van Rossen-Uffink D."/>
            <person name="Oliveira J.V."/>
            <person name="Vesth T.C."/>
            <person name="Visser J."/>
            <person name="Yu J.-H."/>
            <person name="Zhou M."/>
            <person name="Andersen M.R."/>
            <person name="Archer D.B."/>
            <person name="Baker S.E."/>
            <person name="Benoit I."/>
            <person name="Brakhage A.A."/>
            <person name="Braus G.H."/>
            <person name="Fischer R."/>
            <person name="Frisvad J.C."/>
            <person name="Goldman G.H."/>
            <person name="Houbraken J."/>
            <person name="Oakley B."/>
            <person name="Pocsi I."/>
            <person name="Scazzocchio C."/>
            <person name="Seiboth B."/>
            <person name="vanKuyk P.A."/>
            <person name="Wortman J."/>
            <person name="Dyer P.S."/>
            <person name="Grigoriev I.V."/>
        </authorList>
    </citation>
    <scope>NUCLEOTIDE SEQUENCE [LARGE SCALE GENOMIC DNA]</scope>
    <source>
        <strain evidence="4">CBS 506.65</strain>
    </source>
</reference>
<dbReference type="PANTHER" id="PTHR11787">
    <property type="entry name" value="RAB GDP-DISSOCIATION INHIBITOR"/>
    <property type="match status" value="1"/>
</dbReference>
<evidence type="ECO:0000313" key="3">
    <source>
        <dbReference type="EMBL" id="OJJ46744.1"/>
    </source>
</evidence>
<comment type="similarity">
    <text evidence="1 2">Belongs to the Rab GDI family.</text>
</comment>
<dbReference type="PANTHER" id="PTHR11787:SF8">
    <property type="entry name" value="RAB GDP DISSOCIATION INHIBITOR"/>
    <property type="match status" value="1"/>
</dbReference>
<accession>A0A1L9SI80</accession>
<dbReference type="GO" id="GO:0005737">
    <property type="term" value="C:cytoplasm"/>
    <property type="evidence" value="ECO:0007669"/>
    <property type="project" value="TreeGrafter"/>
</dbReference>
<evidence type="ECO:0000256" key="2">
    <source>
        <dbReference type="RuleBase" id="RU363124"/>
    </source>
</evidence>
<dbReference type="RefSeq" id="XP_022581254.1">
    <property type="nucleotide sequence ID" value="XM_022723136.1"/>
</dbReference>
<organism evidence="3 4">
    <name type="scientific">Penicilliopsis zonata CBS 506.65</name>
    <dbReference type="NCBI Taxonomy" id="1073090"/>
    <lineage>
        <taxon>Eukaryota</taxon>
        <taxon>Fungi</taxon>
        <taxon>Dikarya</taxon>
        <taxon>Ascomycota</taxon>
        <taxon>Pezizomycotina</taxon>
        <taxon>Eurotiomycetes</taxon>
        <taxon>Eurotiomycetidae</taxon>
        <taxon>Eurotiales</taxon>
        <taxon>Aspergillaceae</taxon>
        <taxon>Penicilliopsis</taxon>
    </lineage>
</organism>
<evidence type="ECO:0000256" key="1">
    <source>
        <dbReference type="ARBA" id="ARBA00005593"/>
    </source>
</evidence>